<evidence type="ECO:0000256" key="1">
    <source>
        <dbReference type="SAM" id="Coils"/>
    </source>
</evidence>
<comment type="caution">
    <text evidence="3">The sequence shown here is derived from an EMBL/GenBank/DDBJ whole genome shotgun (WGS) entry which is preliminary data.</text>
</comment>
<evidence type="ECO:0000313" key="3">
    <source>
        <dbReference type="EMBL" id="PRW60502.1"/>
    </source>
</evidence>
<feature type="coiled-coil region" evidence="1">
    <location>
        <begin position="330"/>
        <end position="357"/>
    </location>
</feature>
<accession>A0A2P6U2G2</accession>
<dbReference type="AlphaFoldDB" id="A0A2P6U2G2"/>
<organism evidence="3 4">
    <name type="scientific">Chlorella sorokiniana</name>
    <name type="common">Freshwater green alga</name>
    <dbReference type="NCBI Taxonomy" id="3076"/>
    <lineage>
        <taxon>Eukaryota</taxon>
        <taxon>Viridiplantae</taxon>
        <taxon>Chlorophyta</taxon>
        <taxon>core chlorophytes</taxon>
        <taxon>Trebouxiophyceae</taxon>
        <taxon>Chlorellales</taxon>
        <taxon>Chlorellaceae</taxon>
        <taxon>Chlorella clade</taxon>
        <taxon>Chlorella</taxon>
    </lineage>
</organism>
<protein>
    <submittedName>
        <fullName evidence="3">Uncharacterized protein</fullName>
    </submittedName>
</protein>
<dbReference type="Proteomes" id="UP000239899">
    <property type="component" value="Unassembled WGS sequence"/>
</dbReference>
<reference evidence="3 4" key="1">
    <citation type="journal article" date="2018" name="Plant J.">
        <title>Genome sequences of Chlorella sorokiniana UTEX 1602 and Micractinium conductrix SAG 241.80: implications to maltose excretion by a green alga.</title>
        <authorList>
            <person name="Arriola M.B."/>
            <person name="Velmurugan N."/>
            <person name="Zhang Y."/>
            <person name="Plunkett M.H."/>
            <person name="Hondzo H."/>
            <person name="Barney B.M."/>
        </authorList>
    </citation>
    <scope>NUCLEOTIDE SEQUENCE [LARGE SCALE GENOMIC DNA]</scope>
    <source>
        <strain evidence="4">UTEX 1602</strain>
    </source>
</reference>
<name>A0A2P6U2G2_CHLSO</name>
<evidence type="ECO:0000313" key="4">
    <source>
        <dbReference type="Proteomes" id="UP000239899"/>
    </source>
</evidence>
<dbReference type="EMBL" id="LHPG02000002">
    <property type="protein sequence ID" value="PRW60502.1"/>
    <property type="molecule type" value="Genomic_DNA"/>
</dbReference>
<feature type="region of interest" description="Disordered" evidence="2">
    <location>
        <begin position="13"/>
        <end position="58"/>
    </location>
</feature>
<gene>
    <name evidence="3" type="ORF">C2E21_1075</name>
</gene>
<proteinExistence type="predicted"/>
<sequence length="360" mass="38884">MASYLRRVYQTLSGQNVEEDADSGDMAHQGPENGRDAATPAAASSSRSGPAGQEGHAQRQRILLERLHDARRTPLPSAAGQGQQDVEQELPSSLIVTVCDKDGALSAAFNLQHVEDLLPLLSGQDVYSQLLGPDGGLVAADFYAACVTTVIARGDSCGYGFVLGGPETHRLLRLELLAARAGLMLQEASHPVALGKTDAVLSEGAAKLFSRLWRHDNGGKRQGKLCEDLVKAFANRPGASAGSLENVLRKAYQKEYTGSPSKAPKASLKPLPADQLRWQQRPLEEISLLLDGDNAQGYARQEQQQEQEQEQQQALPQQAQFVPAAGFDLIRALQAQVRALEEEVQCLKRRVQVLEIAAPV</sequence>
<keyword evidence="4" id="KW-1185">Reference proteome</keyword>
<evidence type="ECO:0000256" key="2">
    <source>
        <dbReference type="SAM" id="MobiDB-lite"/>
    </source>
</evidence>
<keyword evidence="1" id="KW-0175">Coiled coil</keyword>
<feature type="compositionally biased region" description="Low complexity" evidence="2">
    <location>
        <begin position="37"/>
        <end position="51"/>
    </location>
</feature>